<protein>
    <submittedName>
        <fullName evidence="1">Uncharacterized protein</fullName>
    </submittedName>
</protein>
<keyword evidence="2" id="KW-1185">Reference proteome</keyword>
<dbReference type="EMBL" id="RDQH01000336">
    <property type="protein sequence ID" value="RXH87980.1"/>
    <property type="molecule type" value="Genomic_DNA"/>
</dbReference>
<proteinExistence type="predicted"/>
<comment type="caution">
    <text evidence="1">The sequence shown here is derived from an EMBL/GenBank/DDBJ whole genome shotgun (WGS) entry which is preliminary data.</text>
</comment>
<evidence type="ECO:0000313" key="2">
    <source>
        <dbReference type="Proteomes" id="UP000290289"/>
    </source>
</evidence>
<organism evidence="1 2">
    <name type="scientific">Malus domestica</name>
    <name type="common">Apple</name>
    <name type="synonym">Pyrus malus</name>
    <dbReference type="NCBI Taxonomy" id="3750"/>
    <lineage>
        <taxon>Eukaryota</taxon>
        <taxon>Viridiplantae</taxon>
        <taxon>Streptophyta</taxon>
        <taxon>Embryophyta</taxon>
        <taxon>Tracheophyta</taxon>
        <taxon>Spermatophyta</taxon>
        <taxon>Magnoliopsida</taxon>
        <taxon>eudicotyledons</taxon>
        <taxon>Gunneridae</taxon>
        <taxon>Pentapetalae</taxon>
        <taxon>rosids</taxon>
        <taxon>fabids</taxon>
        <taxon>Rosales</taxon>
        <taxon>Rosaceae</taxon>
        <taxon>Amygdaloideae</taxon>
        <taxon>Maleae</taxon>
        <taxon>Malus</taxon>
    </lineage>
</organism>
<sequence>MRELAPNKFFRFRTKGFLVYKWVFNDEDGCIAHWVEIKSLEMRLPSWVTIILSLFWLQTLLDAA</sequence>
<reference evidence="1 2" key="1">
    <citation type="submission" date="2018-10" db="EMBL/GenBank/DDBJ databases">
        <title>A high-quality apple genome assembly.</title>
        <authorList>
            <person name="Hu J."/>
        </authorList>
    </citation>
    <scope>NUCLEOTIDE SEQUENCE [LARGE SCALE GENOMIC DNA]</scope>
    <source>
        <strain evidence="2">cv. HFTH1</strain>
        <tissue evidence="1">Young leaf</tissue>
    </source>
</reference>
<evidence type="ECO:0000313" key="1">
    <source>
        <dbReference type="EMBL" id="RXH87980.1"/>
    </source>
</evidence>
<dbReference type="AlphaFoldDB" id="A0A498IXP4"/>
<dbReference type="Proteomes" id="UP000290289">
    <property type="component" value="Chromosome 10"/>
</dbReference>
<gene>
    <name evidence="1" type="ORF">DVH24_037625</name>
</gene>
<accession>A0A498IXP4</accession>
<name>A0A498IXP4_MALDO</name>